<dbReference type="PANTHER" id="PTHR21499">
    <property type="entry name" value="ASPARTATE KINASE"/>
    <property type="match status" value="1"/>
</dbReference>
<dbReference type="UniPathway" id="UPA00034">
    <property type="reaction ID" value="UER00015"/>
</dbReference>
<dbReference type="NCBIfam" id="NF005155">
    <property type="entry name" value="PRK06635.1-4"/>
    <property type="match status" value="1"/>
</dbReference>
<dbReference type="Gene3D" id="3.30.2130.10">
    <property type="entry name" value="VC0802-like"/>
    <property type="match status" value="1"/>
</dbReference>
<accession>A0A845KZX3</accession>
<gene>
    <name evidence="18" type="ORF">GTO91_00120</name>
</gene>
<dbReference type="InterPro" id="IPR002912">
    <property type="entry name" value="ACT_dom"/>
</dbReference>
<evidence type="ECO:0000256" key="7">
    <source>
        <dbReference type="ARBA" id="ARBA00022679"/>
    </source>
</evidence>
<dbReference type="PROSITE" id="PS51671">
    <property type="entry name" value="ACT"/>
    <property type="match status" value="1"/>
</dbReference>
<evidence type="ECO:0000256" key="8">
    <source>
        <dbReference type="ARBA" id="ARBA00022741"/>
    </source>
</evidence>
<evidence type="ECO:0000256" key="10">
    <source>
        <dbReference type="ARBA" id="ARBA00022840"/>
    </source>
</evidence>
<dbReference type="PIRSF" id="PIRSF000726">
    <property type="entry name" value="Asp_kin"/>
    <property type="match status" value="1"/>
</dbReference>
<dbReference type="PROSITE" id="PS00324">
    <property type="entry name" value="ASPARTOKINASE"/>
    <property type="match status" value="1"/>
</dbReference>
<comment type="similarity">
    <text evidence="5 15">Belongs to the aspartokinase family.</text>
</comment>
<keyword evidence="7 15" id="KW-0808">Transferase</keyword>
<dbReference type="Pfam" id="PF22468">
    <property type="entry name" value="ACT_9"/>
    <property type="match status" value="1"/>
</dbReference>
<dbReference type="InterPro" id="IPR001341">
    <property type="entry name" value="Asp_kinase"/>
</dbReference>
<evidence type="ECO:0000256" key="12">
    <source>
        <dbReference type="ARBA" id="ARBA00023154"/>
    </source>
</evidence>
<evidence type="ECO:0000256" key="1">
    <source>
        <dbReference type="ARBA" id="ARBA00003121"/>
    </source>
</evidence>
<keyword evidence="11" id="KW-0220">Diaminopimelate biosynthesis</keyword>
<dbReference type="UniPathway" id="UPA00050">
    <property type="reaction ID" value="UER00461"/>
</dbReference>
<keyword evidence="19" id="KW-1185">Reference proteome</keyword>
<sequence length="417" mass="44475">MAIVVQKFGGSSVANPERIKRVARRVVETKEAGNQVVVIVSAMGDSTDDLIDLARQITDKPKAREMDMLLATGEQVSIALLAMAIDKLGHSVLSLTGPQVGILTEHVHGKAKILDVNPERLRLELDADNIVIVAGFQGATETGEITTLGRGGSDTTAVAVAAALKADVCEIFTDVDGVYTTDPRVVSNARKLKQITYDEMLELASLGAQVLHPRSVEVGKEYNVPIHVRSSFNHNPGTIVQEVVDEMEKDMMVRGVAYDLNVAKIGLFDVPDKPGVARALFKALAERRVNVDMIIQSAMRDDKNDIAFTVGKDELELAVEVVKEVNEAIGAGGLTYDADLAKVSIVGAGMVSRPGVAAMMFEALADEGINIDMIATSEIKVSCVVSASDAKRAVQAIHKAFELEGDVAANDEGFKAG</sequence>
<evidence type="ECO:0000256" key="16">
    <source>
        <dbReference type="RuleBase" id="RU004249"/>
    </source>
</evidence>
<dbReference type="EC" id="2.7.2.4" evidence="15"/>
<dbReference type="GO" id="GO:0005829">
    <property type="term" value="C:cytosol"/>
    <property type="evidence" value="ECO:0007669"/>
    <property type="project" value="TreeGrafter"/>
</dbReference>
<evidence type="ECO:0000256" key="13">
    <source>
        <dbReference type="ARBA" id="ARBA00047872"/>
    </source>
</evidence>
<evidence type="ECO:0000256" key="11">
    <source>
        <dbReference type="ARBA" id="ARBA00022915"/>
    </source>
</evidence>
<dbReference type="CDD" id="cd04261">
    <property type="entry name" value="AAK_AKii-LysC-BS"/>
    <property type="match status" value="1"/>
</dbReference>
<dbReference type="GO" id="GO:0009089">
    <property type="term" value="P:lysine biosynthetic process via diaminopimelate"/>
    <property type="evidence" value="ECO:0007669"/>
    <property type="project" value="UniProtKB-UniPathway"/>
</dbReference>
<feature type="binding site" evidence="14">
    <location>
        <position position="47"/>
    </location>
    <ligand>
        <name>substrate</name>
    </ligand>
</feature>
<dbReference type="InterPro" id="IPR054352">
    <property type="entry name" value="ACT_Aspartokinase"/>
</dbReference>
<dbReference type="Proteomes" id="UP000463470">
    <property type="component" value="Unassembled WGS sequence"/>
</dbReference>
<comment type="catalytic activity">
    <reaction evidence="13 15">
        <text>L-aspartate + ATP = 4-phospho-L-aspartate + ADP</text>
        <dbReference type="Rhea" id="RHEA:23776"/>
        <dbReference type="ChEBI" id="CHEBI:29991"/>
        <dbReference type="ChEBI" id="CHEBI:30616"/>
        <dbReference type="ChEBI" id="CHEBI:57535"/>
        <dbReference type="ChEBI" id="CHEBI:456216"/>
        <dbReference type="EC" id="2.7.2.4"/>
    </reaction>
</comment>
<evidence type="ECO:0000313" key="18">
    <source>
        <dbReference type="EMBL" id="MZP28129.1"/>
    </source>
</evidence>
<dbReference type="InterPro" id="IPR045865">
    <property type="entry name" value="ACT-like_dom_sf"/>
</dbReference>
<keyword evidence="10 14" id="KW-0067">ATP-binding</keyword>
<feature type="binding site" evidence="14">
    <location>
        <position position="179"/>
    </location>
    <ligand>
        <name>ATP</name>
        <dbReference type="ChEBI" id="CHEBI:30616"/>
    </ligand>
</feature>
<comment type="pathway">
    <text evidence="2 16">Amino-acid biosynthesis; L-lysine biosynthesis via DAP pathway; (S)-tetrahydrodipicolinate from L-aspartate: step 1/4.</text>
</comment>
<evidence type="ECO:0000256" key="3">
    <source>
        <dbReference type="ARBA" id="ARBA00004986"/>
    </source>
</evidence>
<evidence type="ECO:0000256" key="5">
    <source>
        <dbReference type="ARBA" id="ARBA00010122"/>
    </source>
</evidence>
<dbReference type="InterPro" id="IPR041740">
    <property type="entry name" value="AKii-LysC-BS"/>
</dbReference>
<comment type="pathway">
    <text evidence="3 16">Amino-acid biosynthesis; L-methionine biosynthesis via de novo pathway; L-homoserine from L-aspartate: step 1/3.</text>
</comment>
<evidence type="ECO:0000313" key="19">
    <source>
        <dbReference type="Proteomes" id="UP000463470"/>
    </source>
</evidence>
<dbReference type="FunFam" id="3.40.1160.10:FF:000002">
    <property type="entry name" value="Aspartokinase"/>
    <property type="match status" value="1"/>
</dbReference>
<feature type="binding site" evidence="14">
    <location>
        <begin position="173"/>
        <end position="174"/>
    </location>
    <ligand>
        <name>ATP</name>
        <dbReference type="ChEBI" id="CHEBI:30616"/>
    </ligand>
</feature>
<dbReference type="EMBL" id="WXEY01000001">
    <property type="protein sequence ID" value="MZP28129.1"/>
    <property type="molecule type" value="Genomic_DNA"/>
</dbReference>
<dbReference type="CDD" id="cd04913">
    <property type="entry name" value="ACT_AKii-LysC-BS-like_1"/>
    <property type="match status" value="1"/>
</dbReference>
<evidence type="ECO:0000256" key="4">
    <source>
        <dbReference type="ARBA" id="ARBA00005139"/>
    </source>
</evidence>
<dbReference type="CDD" id="cd04923">
    <property type="entry name" value="ACT_AK-LysC-DapG-like_2"/>
    <property type="match status" value="1"/>
</dbReference>
<dbReference type="InterPro" id="IPR018042">
    <property type="entry name" value="Aspartate_kinase_CS"/>
</dbReference>
<dbReference type="GO" id="GO:0009090">
    <property type="term" value="P:homoserine biosynthetic process"/>
    <property type="evidence" value="ECO:0007669"/>
    <property type="project" value="TreeGrafter"/>
</dbReference>
<dbReference type="AlphaFoldDB" id="A0A845KZX3"/>
<dbReference type="GO" id="GO:0004072">
    <property type="term" value="F:aspartate kinase activity"/>
    <property type="evidence" value="ECO:0007669"/>
    <property type="project" value="UniProtKB-EC"/>
</dbReference>
<dbReference type="InterPro" id="IPR005260">
    <property type="entry name" value="Asp_kin_monofn"/>
</dbReference>
<dbReference type="Gene3D" id="3.40.1160.10">
    <property type="entry name" value="Acetylglutamate kinase-like"/>
    <property type="match status" value="1"/>
</dbReference>
<dbReference type="OrthoDB" id="9799110at2"/>
<evidence type="ECO:0000259" key="17">
    <source>
        <dbReference type="PROSITE" id="PS51671"/>
    </source>
</evidence>
<dbReference type="GO" id="GO:0019877">
    <property type="term" value="P:diaminopimelate biosynthetic process"/>
    <property type="evidence" value="ECO:0007669"/>
    <property type="project" value="UniProtKB-KW"/>
</dbReference>
<comment type="function">
    <text evidence="1">Catalyzes the phosphorylation of the beta-carboxyl group of aspartic acid with ATP to yield 4-phospho-L-aspartate, which is involved in the branched biosynthetic pathway leading to the biosynthesis of amino acids threonine, isoleucine and methionine.</text>
</comment>
<dbReference type="SUPFAM" id="SSF55021">
    <property type="entry name" value="ACT-like"/>
    <property type="match status" value="2"/>
</dbReference>
<evidence type="ECO:0000256" key="9">
    <source>
        <dbReference type="ARBA" id="ARBA00022777"/>
    </source>
</evidence>
<evidence type="ECO:0000256" key="2">
    <source>
        <dbReference type="ARBA" id="ARBA00004766"/>
    </source>
</evidence>
<dbReference type="SUPFAM" id="SSF53633">
    <property type="entry name" value="Carbamate kinase-like"/>
    <property type="match status" value="1"/>
</dbReference>
<feature type="binding site" evidence="14">
    <location>
        <begin position="7"/>
        <end position="10"/>
    </location>
    <ligand>
        <name>ATP</name>
        <dbReference type="ChEBI" id="CHEBI:30616"/>
    </ligand>
</feature>
<protein>
    <recommendedName>
        <fullName evidence="15">Aspartokinase</fullName>
        <ecNumber evidence="15">2.7.2.4</ecNumber>
    </recommendedName>
</protein>
<feature type="domain" description="ACT" evidence="17">
    <location>
        <begin position="265"/>
        <end position="348"/>
    </location>
</feature>
<evidence type="ECO:0000256" key="15">
    <source>
        <dbReference type="RuleBase" id="RU003448"/>
    </source>
</evidence>
<proteinExistence type="inferred from homology"/>
<dbReference type="NCBIfam" id="NF005154">
    <property type="entry name" value="PRK06635.1-2"/>
    <property type="match status" value="1"/>
</dbReference>
<dbReference type="InterPro" id="IPR001048">
    <property type="entry name" value="Asp/Glu/Uridylate_kinase"/>
</dbReference>
<dbReference type="NCBIfam" id="TIGR00656">
    <property type="entry name" value="asp_kin_monofn"/>
    <property type="match status" value="1"/>
</dbReference>
<keyword evidence="12" id="KW-0457">Lysine biosynthesis</keyword>
<organism evidence="18 19">
    <name type="scientific">Heliomicrobium undosum</name>
    <dbReference type="NCBI Taxonomy" id="121734"/>
    <lineage>
        <taxon>Bacteria</taxon>
        <taxon>Bacillati</taxon>
        <taxon>Bacillota</taxon>
        <taxon>Clostridia</taxon>
        <taxon>Eubacteriales</taxon>
        <taxon>Heliobacteriaceae</taxon>
        <taxon>Heliomicrobium</taxon>
    </lineage>
</organism>
<reference evidence="18 19" key="1">
    <citation type="submission" date="2020-01" db="EMBL/GenBank/DDBJ databases">
        <title>Whole-genome sequence of Heliobacterium undosum DSM 13378.</title>
        <authorList>
            <person name="Kyndt J.A."/>
            <person name="Meyer T.E."/>
        </authorList>
    </citation>
    <scope>NUCLEOTIDE SEQUENCE [LARGE SCALE GENOMIC DNA]</scope>
    <source>
        <strain evidence="18 19">DSM 13378</strain>
    </source>
</reference>
<dbReference type="Pfam" id="PF00696">
    <property type="entry name" value="AA_kinase"/>
    <property type="match status" value="1"/>
</dbReference>
<keyword evidence="8 14" id="KW-0547">Nucleotide-binding</keyword>
<dbReference type="UniPathway" id="UPA00051">
    <property type="reaction ID" value="UER00462"/>
</dbReference>
<feature type="binding site" evidence="14">
    <location>
        <position position="184"/>
    </location>
    <ligand>
        <name>ATP</name>
        <dbReference type="ChEBI" id="CHEBI:30616"/>
    </ligand>
</feature>
<dbReference type="InterPro" id="IPR036393">
    <property type="entry name" value="AceGlu_kinase-like_sf"/>
</dbReference>
<dbReference type="NCBIfam" id="TIGR00657">
    <property type="entry name" value="asp_kinases"/>
    <property type="match status" value="1"/>
</dbReference>
<name>A0A845KZX3_9FIRM</name>
<dbReference type="Pfam" id="PF01842">
    <property type="entry name" value="ACT"/>
    <property type="match status" value="1"/>
</dbReference>
<dbReference type="GO" id="GO:0005524">
    <property type="term" value="F:ATP binding"/>
    <property type="evidence" value="ECO:0007669"/>
    <property type="project" value="UniProtKB-KW"/>
</dbReference>
<keyword evidence="9 15" id="KW-0418">Kinase</keyword>
<evidence type="ECO:0000256" key="14">
    <source>
        <dbReference type="PIRSR" id="PIRSR000726-1"/>
    </source>
</evidence>
<comment type="pathway">
    <text evidence="4 16">Amino-acid biosynthesis; L-threonine biosynthesis; L-threonine from L-aspartate: step 1/5.</text>
</comment>
<dbReference type="GO" id="GO:0009088">
    <property type="term" value="P:threonine biosynthetic process"/>
    <property type="evidence" value="ECO:0007669"/>
    <property type="project" value="UniProtKB-UniPathway"/>
</dbReference>
<comment type="caution">
    <text evidence="18">The sequence shown here is derived from an EMBL/GenBank/DDBJ whole genome shotgun (WGS) entry which is preliminary data.</text>
</comment>
<keyword evidence="6 16" id="KW-0028">Amino-acid biosynthesis</keyword>
<dbReference type="RefSeq" id="WP_161253029.1">
    <property type="nucleotide sequence ID" value="NZ_WXEY01000001.1"/>
</dbReference>
<evidence type="ECO:0000256" key="6">
    <source>
        <dbReference type="ARBA" id="ARBA00022605"/>
    </source>
</evidence>
<feature type="binding site" evidence="14">
    <location>
        <position position="74"/>
    </location>
    <ligand>
        <name>substrate</name>
    </ligand>
</feature>
<dbReference type="PANTHER" id="PTHR21499:SF3">
    <property type="entry name" value="ASPARTOKINASE"/>
    <property type="match status" value="1"/>
</dbReference>
<dbReference type="FunFam" id="3.30.2130.10:FF:000002">
    <property type="entry name" value="Aspartokinase"/>
    <property type="match status" value="1"/>
</dbReference>